<dbReference type="CDD" id="cd00130">
    <property type="entry name" value="PAS"/>
    <property type="match status" value="1"/>
</dbReference>
<organism evidence="12 13">
    <name type="scientific">Falsiroseomonas selenitidurans</name>
    <dbReference type="NCBI Taxonomy" id="2716335"/>
    <lineage>
        <taxon>Bacteria</taxon>
        <taxon>Pseudomonadati</taxon>
        <taxon>Pseudomonadota</taxon>
        <taxon>Alphaproteobacteria</taxon>
        <taxon>Acetobacterales</taxon>
        <taxon>Roseomonadaceae</taxon>
        <taxon>Falsiroseomonas</taxon>
    </lineage>
</organism>
<accession>A0ABX1DX43</accession>
<dbReference type="Gene3D" id="3.30.450.20">
    <property type="entry name" value="PAS domain"/>
    <property type="match status" value="1"/>
</dbReference>
<dbReference type="NCBIfam" id="TIGR00229">
    <property type="entry name" value="sensory_box"/>
    <property type="match status" value="1"/>
</dbReference>
<comment type="caution">
    <text evidence="12">The sequence shown here is derived from an EMBL/GenBank/DDBJ whole genome shotgun (WGS) entry which is preliminary data.</text>
</comment>
<evidence type="ECO:0000259" key="9">
    <source>
        <dbReference type="PROSITE" id="PS50109"/>
    </source>
</evidence>
<dbReference type="InterPro" id="IPR004358">
    <property type="entry name" value="Sig_transdc_His_kin-like_C"/>
</dbReference>
<dbReference type="InterPro" id="IPR005467">
    <property type="entry name" value="His_kinase_dom"/>
</dbReference>
<dbReference type="InterPro" id="IPR036890">
    <property type="entry name" value="HATPase_C_sf"/>
</dbReference>
<dbReference type="PROSITE" id="PS50885">
    <property type="entry name" value="HAMP"/>
    <property type="match status" value="1"/>
</dbReference>
<keyword evidence="8" id="KW-0812">Transmembrane</keyword>
<dbReference type="SUPFAM" id="SSF55874">
    <property type="entry name" value="ATPase domain of HSP90 chaperone/DNA topoisomerase II/histidine kinase"/>
    <property type="match status" value="1"/>
</dbReference>
<reference evidence="12 13" key="1">
    <citation type="submission" date="2020-03" db="EMBL/GenBank/DDBJ databases">
        <title>Roseomonas selenitidurans sp. nov. isolated from urban soil.</title>
        <authorList>
            <person name="Liu H."/>
        </authorList>
    </citation>
    <scope>NUCLEOTIDE SEQUENCE [LARGE SCALE GENOMIC DNA]</scope>
    <source>
        <strain evidence="12 13">BU-1</strain>
    </source>
</reference>
<dbReference type="InterPro" id="IPR003661">
    <property type="entry name" value="HisK_dim/P_dom"/>
</dbReference>
<evidence type="ECO:0000313" key="13">
    <source>
        <dbReference type="Proteomes" id="UP000787635"/>
    </source>
</evidence>
<name>A0ABX1DX43_9PROT</name>
<dbReference type="InterPro" id="IPR000700">
    <property type="entry name" value="PAS-assoc_C"/>
</dbReference>
<evidence type="ECO:0000256" key="7">
    <source>
        <dbReference type="SAM" id="MobiDB-lite"/>
    </source>
</evidence>
<dbReference type="InterPro" id="IPR000014">
    <property type="entry name" value="PAS"/>
</dbReference>
<dbReference type="RefSeq" id="WP_168027105.1">
    <property type="nucleotide sequence ID" value="NZ_JAAVNE010000001.1"/>
</dbReference>
<feature type="domain" description="PAC" evidence="10">
    <location>
        <begin position="308"/>
        <end position="360"/>
    </location>
</feature>
<dbReference type="SMART" id="SM00387">
    <property type="entry name" value="HATPase_c"/>
    <property type="match status" value="1"/>
</dbReference>
<feature type="domain" description="HAMP" evidence="11">
    <location>
        <begin position="114"/>
        <end position="167"/>
    </location>
</feature>
<dbReference type="SUPFAM" id="SSF55785">
    <property type="entry name" value="PYP-like sensor domain (PAS domain)"/>
    <property type="match status" value="1"/>
</dbReference>
<dbReference type="Pfam" id="PF08447">
    <property type="entry name" value="PAS_3"/>
    <property type="match status" value="1"/>
</dbReference>
<keyword evidence="8" id="KW-0472">Membrane</keyword>
<dbReference type="InterPro" id="IPR035965">
    <property type="entry name" value="PAS-like_dom_sf"/>
</dbReference>
<dbReference type="CDD" id="cd00082">
    <property type="entry name" value="HisKA"/>
    <property type="match status" value="1"/>
</dbReference>
<keyword evidence="8" id="KW-1133">Transmembrane helix</keyword>
<evidence type="ECO:0000259" key="11">
    <source>
        <dbReference type="PROSITE" id="PS50885"/>
    </source>
</evidence>
<dbReference type="Gene3D" id="1.20.120.1530">
    <property type="match status" value="1"/>
</dbReference>
<dbReference type="InterPro" id="IPR001610">
    <property type="entry name" value="PAC"/>
</dbReference>
<dbReference type="Gene3D" id="3.30.565.10">
    <property type="entry name" value="Histidine kinase-like ATPase, C-terminal domain"/>
    <property type="match status" value="1"/>
</dbReference>
<evidence type="ECO:0000256" key="6">
    <source>
        <dbReference type="ARBA" id="ARBA00022777"/>
    </source>
</evidence>
<comment type="catalytic activity">
    <reaction evidence="1">
        <text>ATP + protein L-histidine = ADP + protein N-phospho-L-histidine.</text>
        <dbReference type="EC" id="2.7.13.3"/>
    </reaction>
</comment>
<protein>
    <recommendedName>
        <fullName evidence="3">histidine kinase</fullName>
        <ecNumber evidence="3">2.7.13.3</ecNumber>
    </recommendedName>
</protein>
<dbReference type="Proteomes" id="UP000787635">
    <property type="component" value="Unassembled WGS sequence"/>
</dbReference>
<evidence type="ECO:0000256" key="1">
    <source>
        <dbReference type="ARBA" id="ARBA00000085"/>
    </source>
</evidence>
<dbReference type="SMART" id="SM00388">
    <property type="entry name" value="HisKA"/>
    <property type="match status" value="1"/>
</dbReference>
<feature type="domain" description="Histidine kinase" evidence="9">
    <location>
        <begin position="373"/>
        <end position="593"/>
    </location>
</feature>
<evidence type="ECO:0000256" key="2">
    <source>
        <dbReference type="ARBA" id="ARBA00004370"/>
    </source>
</evidence>
<evidence type="ECO:0000256" key="8">
    <source>
        <dbReference type="SAM" id="Phobius"/>
    </source>
</evidence>
<gene>
    <name evidence="12" type="ORF">HEQ75_01340</name>
</gene>
<dbReference type="InterPro" id="IPR013655">
    <property type="entry name" value="PAS_fold_3"/>
</dbReference>
<keyword evidence="4" id="KW-0597">Phosphoprotein</keyword>
<proteinExistence type="predicted"/>
<evidence type="ECO:0000256" key="4">
    <source>
        <dbReference type="ARBA" id="ARBA00022553"/>
    </source>
</evidence>
<sequence length="604" mass="63352">MALAAAGRRPLARDAGEVPEVPRRPSLRKRDRPQGRPRVWSWGLLQRALPAPAGLPCRRDGPSLADVGPLLALGSGAALLALVALLQPGLAPVLPGLLLAACLAALLLAASGLRAGKRALRGMAAVARAAASGDLERRIVHLPEPGAVGDLHRAVNALLDVTDAFVREAGGASAAAADGRFHRTVLLRGLQGAFQQAAEAINNAGAQLRTQEATRRAAARAEAERGLAEAAKAAYARRIAGLPALIYGGEIDAAGRFLLRHASDSAMRVIGWPAETLLGMPDRAALLEAEEHAGQPAFFRSVAASGEANREFRLRRADGGWIWVRDSMRVVDRLPDGGVEIIGYMADITEQRQMQARLQSAGRLTTLGEMATGLAHELNQPLAVMSLAADNAMRALRGRGAEALPSVSERLARIGSQAKRAREIVDHLRLFGRPDEGEPEPVDLAAAIEGATVLAHGALASAGIVLLVELVPRLPPVMARLVPLEQAIVNLLVNARDAIRETAPAEGATGRITIAARMQEEAVVMTVSDTGGGIPEPHLERLFEPFFTTKPPDRGTGLGLSLCHATMRSFGGGIAAANGPEGAVFTLRFRPATAAGMLDGVPRG</sequence>
<comment type="subcellular location">
    <subcellularLocation>
        <location evidence="2">Membrane</location>
    </subcellularLocation>
</comment>
<evidence type="ECO:0000256" key="3">
    <source>
        <dbReference type="ARBA" id="ARBA00012438"/>
    </source>
</evidence>
<keyword evidence="5" id="KW-0808">Transferase</keyword>
<dbReference type="PANTHER" id="PTHR43065:SF42">
    <property type="entry name" value="TWO-COMPONENT SENSOR PPRA"/>
    <property type="match status" value="1"/>
</dbReference>
<keyword evidence="13" id="KW-1185">Reference proteome</keyword>
<dbReference type="Pfam" id="PF00512">
    <property type="entry name" value="HisKA"/>
    <property type="match status" value="1"/>
</dbReference>
<dbReference type="PRINTS" id="PR00344">
    <property type="entry name" value="BCTRLSENSOR"/>
</dbReference>
<feature type="transmembrane region" description="Helical" evidence="8">
    <location>
        <begin position="67"/>
        <end position="87"/>
    </location>
</feature>
<dbReference type="EC" id="2.7.13.3" evidence="3"/>
<evidence type="ECO:0000256" key="5">
    <source>
        <dbReference type="ARBA" id="ARBA00022679"/>
    </source>
</evidence>
<dbReference type="PANTHER" id="PTHR43065">
    <property type="entry name" value="SENSOR HISTIDINE KINASE"/>
    <property type="match status" value="1"/>
</dbReference>
<keyword evidence="6" id="KW-0418">Kinase</keyword>
<evidence type="ECO:0000313" key="12">
    <source>
        <dbReference type="EMBL" id="NKC29489.1"/>
    </source>
</evidence>
<evidence type="ECO:0000259" key="10">
    <source>
        <dbReference type="PROSITE" id="PS50113"/>
    </source>
</evidence>
<feature type="region of interest" description="Disordered" evidence="7">
    <location>
        <begin position="1"/>
        <end position="35"/>
    </location>
</feature>
<dbReference type="Pfam" id="PF02518">
    <property type="entry name" value="HATPase_c"/>
    <property type="match status" value="1"/>
</dbReference>
<dbReference type="PROSITE" id="PS50109">
    <property type="entry name" value="HIS_KIN"/>
    <property type="match status" value="1"/>
</dbReference>
<feature type="compositionally biased region" description="Basic and acidic residues" evidence="7">
    <location>
        <begin position="11"/>
        <end position="23"/>
    </location>
</feature>
<dbReference type="EMBL" id="JAAVNE010000001">
    <property type="protein sequence ID" value="NKC29489.1"/>
    <property type="molecule type" value="Genomic_DNA"/>
</dbReference>
<dbReference type="PROSITE" id="PS50113">
    <property type="entry name" value="PAC"/>
    <property type="match status" value="1"/>
</dbReference>
<dbReference type="Gene3D" id="1.10.287.130">
    <property type="match status" value="1"/>
</dbReference>
<dbReference type="SUPFAM" id="SSF47384">
    <property type="entry name" value="Homodimeric domain of signal transducing histidine kinase"/>
    <property type="match status" value="1"/>
</dbReference>
<dbReference type="SMART" id="SM00086">
    <property type="entry name" value="PAC"/>
    <property type="match status" value="1"/>
</dbReference>
<feature type="transmembrane region" description="Helical" evidence="8">
    <location>
        <begin position="93"/>
        <end position="113"/>
    </location>
</feature>
<dbReference type="InterPro" id="IPR003594">
    <property type="entry name" value="HATPase_dom"/>
</dbReference>
<dbReference type="InterPro" id="IPR036097">
    <property type="entry name" value="HisK_dim/P_sf"/>
</dbReference>
<dbReference type="InterPro" id="IPR003660">
    <property type="entry name" value="HAMP_dom"/>
</dbReference>